<dbReference type="STRING" id="1121321.SAMN04488530_1228"/>
<dbReference type="OrthoDB" id="1704491at2"/>
<dbReference type="EMBL" id="FQWX01000022">
    <property type="protein sequence ID" value="SHH14402.1"/>
    <property type="molecule type" value="Genomic_DNA"/>
</dbReference>
<name>A0A1M5QJW0_9FIRM</name>
<gene>
    <name evidence="1" type="ORF">SAMN04488530_1228</name>
</gene>
<evidence type="ECO:0000313" key="1">
    <source>
        <dbReference type="EMBL" id="SHH14402.1"/>
    </source>
</evidence>
<dbReference type="InterPro" id="IPR015943">
    <property type="entry name" value="WD40/YVTN_repeat-like_dom_sf"/>
</dbReference>
<protein>
    <recommendedName>
        <fullName evidence="3">WD40 repeat</fullName>
    </recommendedName>
</protein>
<evidence type="ECO:0008006" key="3">
    <source>
        <dbReference type="Google" id="ProtNLM"/>
    </source>
</evidence>
<reference evidence="2" key="1">
    <citation type="submission" date="2016-11" db="EMBL/GenBank/DDBJ databases">
        <authorList>
            <person name="Varghese N."/>
            <person name="Submissions S."/>
        </authorList>
    </citation>
    <scope>NUCLEOTIDE SEQUENCE [LARGE SCALE GENOMIC DNA]</scope>
    <source>
        <strain evidence="2">DSM 2635</strain>
    </source>
</reference>
<dbReference type="RefSeq" id="WP_073126569.1">
    <property type="nucleotide sequence ID" value="NZ_BAABCH010000016.1"/>
</dbReference>
<evidence type="ECO:0000313" key="2">
    <source>
        <dbReference type="Proteomes" id="UP000243255"/>
    </source>
</evidence>
<dbReference type="Proteomes" id="UP000243255">
    <property type="component" value="Unassembled WGS sequence"/>
</dbReference>
<dbReference type="Gene3D" id="2.130.10.10">
    <property type="entry name" value="YVTN repeat-like/Quinoprotein amine dehydrogenase"/>
    <property type="match status" value="1"/>
</dbReference>
<accession>A0A1M5QJW0</accession>
<organism evidence="1 2">
    <name type="scientific">Asaccharospora irregularis DSM 2635</name>
    <dbReference type="NCBI Taxonomy" id="1121321"/>
    <lineage>
        <taxon>Bacteria</taxon>
        <taxon>Bacillati</taxon>
        <taxon>Bacillota</taxon>
        <taxon>Clostridia</taxon>
        <taxon>Peptostreptococcales</taxon>
        <taxon>Peptostreptococcaceae</taxon>
        <taxon>Asaccharospora</taxon>
    </lineage>
</organism>
<keyword evidence="2" id="KW-1185">Reference proteome</keyword>
<dbReference type="AlphaFoldDB" id="A0A1M5QJW0"/>
<proteinExistence type="predicted"/>
<dbReference type="SUPFAM" id="SSF50978">
    <property type="entry name" value="WD40 repeat-like"/>
    <property type="match status" value="1"/>
</dbReference>
<dbReference type="InterPro" id="IPR036322">
    <property type="entry name" value="WD40_repeat_dom_sf"/>
</dbReference>
<sequence length="411" mass="47976">MKINLDEEYFKSQVKRLRRKLDECQENGILDDNFEEDLEKLIQLEEKLLTKLIPYYRVCINGIKKTSIKINTIKQLGAYDFDSFSQSILRINENLFIISGADSKVRFFYIDTIDSPSSYCEVEWSPHIKEINEIISFIYRLNDKEILLLGVMGGCYILSSDNFDKMPDINEEIKVKIIQKYNEGNNFSGFGRCLEIRYGLFVVEGDDDTLILSEITKESDSYHIVFHKDIYLSIPDWTVFEKIHDDCFVVGTKIGQLYFIKYHNNKFIIDERDDFLDGEIREIKCLDDENGNRNSLMVTGDNGLINIYSLNEGSKIIKEGLDSLEGNLFDIQSKKGTAVVLSEDGRVYLFEENFGNWYLNEEATLKEVYFTNVFKLDISRYLLMDIEGKLNLLEIERIDTPKDLWDLPLYH</sequence>